<dbReference type="EMBL" id="CP071250">
    <property type="protein sequence ID" value="UUF08398.1"/>
    <property type="molecule type" value="Genomic_DNA"/>
</dbReference>
<dbReference type="SUPFAM" id="SSF46689">
    <property type="entry name" value="Homeodomain-like"/>
    <property type="match status" value="1"/>
</dbReference>
<name>A0A9Q9FEI9_9FIRM</name>
<evidence type="ECO:0000256" key="3">
    <source>
        <dbReference type="ARBA" id="ARBA00023163"/>
    </source>
</evidence>
<dbReference type="Pfam" id="PF01418">
    <property type="entry name" value="HTH_6"/>
    <property type="match status" value="1"/>
</dbReference>
<dbReference type="CDD" id="cd05013">
    <property type="entry name" value="SIS_RpiR"/>
    <property type="match status" value="1"/>
</dbReference>
<dbReference type="InterPro" id="IPR001347">
    <property type="entry name" value="SIS_dom"/>
</dbReference>
<dbReference type="InterPro" id="IPR000281">
    <property type="entry name" value="HTH_RpiR"/>
</dbReference>
<evidence type="ECO:0000256" key="2">
    <source>
        <dbReference type="ARBA" id="ARBA00023125"/>
    </source>
</evidence>
<proteinExistence type="predicted"/>
<evidence type="ECO:0000259" key="4">
    <source>
        <dbReference type="PROSITE" id="PS51071"/>
    </source>
</evidence>
<dbReference type="PROSITE" id="PS51071">
    <property type="entry name" value="HTH_RPIR"/>
    <property type="match status" value="1"/>
</dbReference>
<dbReference type="EMBL" id="CP071249">
    <property type="protein sequence ID" value="UUF07176.1"/>
    <property type="molecule type" value="Genomic_DNA"/>
</dbReference>
<feature type="domain" description="HTH rpiR-type" evidence="4">
    <location>
        <begin position="3"/>
        <end position="79"/>
    </location>
</feature>
<evidence type="ECO:0000313" key="7">
    <source>
        <dbReference type="Proteomes" id="UP001058016"/>
    </source>
</evidence>
<keyword evidence="1" id="KW-0805">Transcription regulation</keyword>
<dbReference type="AlphaFoldDB" id="A0A9Q9FEI9"/>
<dbReference type="InterPro" id="IPR009057">
    <property type="entry name" value="Homeodomain-like_sf"/>
</dbReference>
<dbReference type="Gene3D" id="1.10.10.10">
    <property type="entry name" value="Winged helix-like DNA-binding domain superfamily/Winged helix DNA-binding domain"/>
    <property type="match status" value="1"/>
</dbReference>
<dbReference type="Proteomes" id="UP001058072">
    <property type="component" value="Chromosome"/>
</dbReference>
<dbReference type="PANTHER" id="PTHR30514:SF10">
    <property type="entry name" value="MURR_RPIR FAMILY TRANSCRIPTIONAL REGULATOR"/>
    <property type="match status" value="1"/>
</dbReference>
<organism evidence="6 8">
    <name type="scientific">Turicibacter bilis</name>
    <dbReference type="NCBI Taxonomy" id="2735723"/>
    <lineage>
        <taxon>Bacteria</taxon>
        <taxon>Bacillati</taxon>
        <taxon>Bacillota</taxon>
        <taxon>Erysipelotrichia</taxon>
        <taxon>Erysipelotrichales</taxon>
        <taxon>Turicibacteraceae</taxon>
        <taxon>Turicibacter</taxon>
    </lineage>
</organism>
<dbReference type="InterPro" id="IPR035472">
    <property type="entry name" value="RpiR-like_SIS"/>
</dbReference>
<gene>
    <name evidence="5" type="ORF">J0J69_06740</name>
    <name evidence="6" type="ORF">J0J70_12655</name>
</gene>
<dbReference type="InterPro" id="IPR036388">
    <property type="entry name" value="WH-like_DNA-bd_sf"/>
</dbReference>
<dbReference type="Gene3D" id="3.40.50.10490">
    <property type="entry name" value="Glucose-6-phosphate isomerase like protein, domain 1"/>
    <property type="match status" value="1"/>
</dbReference>
<evidence type="ECO:0000313" key="6">
    <source>
        <dbReference type="EMBL" id="UUF08398.1"/>
    </source>
</evidence>
<dbReference type="GO" id="GO:0003700">
    <property type="term" value="F:DNA-binding transcription factor activity"/>
    <property type="evidence" value="ECO:0007669"/>
    <property type="project" value="InterPro"/>
</dbReference>
<reference evidence="6 7" key="1">
    <citation type="submission" date="2021-03" db="EMBL/GenBank/DDBJ databases">
        <title>Comparative Genomics and Metabolomics in the genus Turicibacter.</title>
        <authorList>
            <person name="Maki J."/>
            <person name="Looft T."/>
        </authorList>
    </citation>
    <scope>NUCLEOTIDE SEQUENCE</scope>
    <source>
        <strain evidence="6">ISU324</strain>
        <strain evidence="5 7">MMM721</strain>
    </source>
</reference>
<dbReference type="Pfam" id="PF01380">
    <property type="entry name" value="SIS"/>
    <property type="match status" value="1"/>
</dbReference>
<keyword evidence="2" id="KW-0238">DNA-binding</keyword>
<keyword evidence="3" id="KW-0804">Transcription</keyword>
<evidence type="ECO:0000313" key="5">
    <source>
        <dbReference type="EMBL" id="UUF07176.1"/>
    </source>
</evidence>
<dbReference type="PANTHER" id="PTHR30514">
    <property type="entry name" value="GLUCOKINASE"/>
    <property type="match status" value="1"/>
</dbReference>
<protein>
    <submittedName>
        <fullName evidence="6">MurR/RpiR family transcriptional regulator</fullName>
    </submittedName>
</protein>
<dbReference type="GO" id="GO:0003677">
    <property type="term" value="F:DNA binding"/>
    <property type="evidence" value="ECO:0007669"/>
    <property type="project" value="UniProtKB-KW"/>
</dbReference>
<dbReference type="GO" id="GO:0097367">
    <property type="term" value="F:carbohydrate derivative binding"/>
    <property type="evidence" value="ECO:0007669"/>
    <property type="project" value="InterPro"/>
</dbReference>
<dbReference type="SUPFAM" id="SSF53697">
    <property type="entry name" value="SIS domain"/>
    <property type="match status" value="1"/>
</dbReference>
<dbReference type="Proteomes" id="UP001058016">
    <property type="component" value="Chromosome"/>
</dbReference>
<keyword evidence="7" id="KW-1185">Reference proteome</keyword>
<dbReference type="GO" id="GO:1901135">
    <property type="term" value="P:carbohydrate derivative metabolic process"/>
    <property type="evidence" value="ECO:0007669"/>
    <property type="project" value="InterPro"/>
</dbReference>
<evidence type="ECO:0000256" key="1">
    <source>
        <dbReference type="ARBA" id="ARBA00023015"/>
    </source>
</evidence>
<dbReference type="RefSeq" id="WP_212724130.1">
    <property type="nucleotide sequence ID" value="NZ_CP071249.1"/>
</dbReference>
<accession>A0A9Q9FEI9</accession>
<sequence>MKIINELNELKRMNKLTSTEQGIVNYILTYPEELEKISSRQLAELTYTSPATVVRICQKLGFSGYSEFKIKYLQEVYQTPRMDQINRTNPITSEDSLHRIVNKVAALEITAIEQTKKGIDLDQLNRVSELLNQATCIDFYAFDNNLHLAKNACSHFLYAGKQAVIHDSSNAQFMQAFASVEGHVAIIISRTGENPMLYRIANVLRERKIPLLVLTESRHSSLAKISTEHLYLYNVHRFTDMGTILFQTSVQYLFDLLFAILFSRNFENSVKQNEMYEEINEYHQFYKEPQKL</sequence>
<dbReference type="InterPro" id="IPR047640">
    <property type="entry name" value="RpiR-like"/>
</dbReference>
<evidence type="ECO:0000313" key="8">
    <source>
        <dbReference type="Proteomes" id="UP001058072"/>
    </source>
</evidence>
<dbReference type="InterPro" id="IPR046348">
    <property type="entry name" value="SIS_dom_sf"/>
</dbReference>